<sequence>MKVGLLREDLWTFGVSSFTRLRSPPLLQIRAEERGESIHHLGSGKSPNLSILKSAASASECWNLLRSVYQRKSRWSAASRQLPDAALTLDSRSPKLLDCSDREFQKEALPSLQESTPEGFVRKACLLFASDRGVATVWSSGHLAKSMRESAVDRSKPKQRQKKGPGRGTLPLLRLLLVTL</sequence>
<comment type="caution">
    <text evidence="1">The sequence shown here is derived from an EMBL/GenBank/DDBJ whole genome shotgun (WGS) entry which is preliminary data.</text>
</comment>
<dbReference type="Proteomes" id="UP000827872">
    <property type="component" value="Linkage Group LG10"/>
</dbReference>
<keyword evidence="2" id="KW-1185">Reference proteome</keyword>
<evidence type="ECO:0000313" key="2">
    <source>
        <dbReference type="Proteomes" id="UP000827872"/>
    </source>
</evidence>
<protein>
    <submittedName>
        <fullName evidence="1">Uncharacterized protein</fullName>
    </submittedName>
</protein>
<dbReference type="EMBL" id="CM037623">
    <property type="protein sequence ID" value="KAH7988402.1"/>
    <property type="molecule type" value="Genomic_DNA"/>
</dbReference>
<evidence type="ECO:0000313" key="1">
    <source>
        <dbReference type="EMBL" id="KAH7988402.1"/>
    </source>
</evidence>
<gene>
    <name evidence="1" type="ORF">K3G42_016347</name>
</gene>
<proteinExistence type="predicted"/>
<organism evidence="1 2">
    <name type="scientific">Sphaerodactylus townsendi</name>
    <dbReference type="NCBI Taxonomy" id="933632"/>
    <lineage>
        <taxon>Eukaryota</taxon>
        <taxon>Metazoa</taxon>
        <taxon>Chordata</taxon>
        <taxon>Craniata</taxon>
        <taxon>Vertebrata</taxon>
        <taxon>Euteleostomi</taxon>
        <taxon>Lepidosauria</taxon>
        <taxon>Squamata</taxon>
        <taxon>Bifurcata</taxon>
        <taxon>Gekkota</taxon>
        <taxon>Sphaerodactylidae</taxon>
        <taxon>Sphaerodactylus</taxon>
    </lineage>
</organism>
<accession>A0ACB8E7J1</accession>
<reference evidence="1" key="1">
    <citation type="submission" date="2021-08" db="EMBL/GenBank/DDBJ databases">
        <title>The first chromosome-level gecko genome reveals the dynamic sex chromosomes of Neotropical dwarf geckos (Sphaerodactylidae: Sphaerodactylus).</title>
        <authorList>
            <person name="Pinto B.J."/>
            <person name="Keating S.E."/>
            <person name="Gamble T."/>
        </authorList>
    </citation>
    <scope>NUCLEOTIDE SEQUENCE</scope>
    <source>
        <strain evidence="1">TG3544</strain>
    </source>
</reference>
<name>A0ACB8E7J1_9SAUR</name>